<accession>A0ABU6N820</accession>
<reference evidence="1 2" key="1">
    <citation type="submission" date="2023-03" db="EMBL/GenBank/DDBJ databases">
        <title>Bacillus Genome Sequencing.</title>
        <authorList>
            <person name="Dunlap C."/>
        </authorList>
    </citation>
    <scope>NUCLEOTIDE SEQUENCE [LARGE SCALE GENOMIC DNA]</scope>
    <source>
        <strain evidence="1 2">B-14544</strain>
    </source>
</reference>
<dbReference type="EMBL" id="JARMQG010000084">
    <property type="protein sequence ID" value="MED3562365.1"/>
    <property type="molecule type" value="Genomic_DNA"/>
</dbReference>
<evidence type="ECO:0000313" key="1">
    <source>
        <dbReference type="EMBL" id="MED3562365.1"/>
    </source>
</evidence>
<dbReference type="RefSeq" id="WP_327967282.1">
    <property type="nucleotide sequence ID" value="NZ_JARMQG010000084.1"/>
</dbReference>
<name>A0ABU6N820_9BACI</name>
<comment type="caution">
    <text evidence="1">The sequence shown here is derived from an EMBL/GenBank/DDBJ whole genome shotgun (WGS) entry which is preliminary data.</text>
</comment>
<dbReference type="Proteomes" id="UP001330749">
    <property type="component" value="Unassembled WGS sequence"/>
</dbReference>
<evidence type="ECO:0000313" key="2">
    <source>
        <dbReference type="Proteomes" id="UP001330749"/>
    </source>
</evidence>
<keyword evidence="2" id="KW-1185">Reference proteome</keyword>
<protein>
    <submittedName>
        <fullName evidence="1">Uncharacterized protein</fullName>
    </submittedName>
</protein>
<proteinExistence type="predicted"/>
<organism evidence="1 2">
    <name type="scientific">Bacillus xiapuensis</name>
    <dbReference type="NCBI Taxonomy" id="2014075"/>
    <lineage>
        <taxon>Bacteria</taxon>
        <taxon>Bacillati</taxon>
        <taxon>Bacillota</taxon>
        <taxon>Bacilli</taxon>
        <taxon>Bacillales</taxon>
        <taxon>Bacillaceae</taxon>
        <taxon>Bacillus</taxon>
    </lineage>
</organism>
<gene>
    <name evidence="1" type="ORF">P4447_07840</name>
</gene>
<sequence>MEKENKQPKYSFNLMVMGQNMIFQHFVTTDINLLESYKNAIMLGNGYISWEKGAIDMRQIVGIIDNSIY</sequence>